<protein>
    <submittedName>
        <fullName evidence="2">Phasin family protein</fullName>
    </submittedName>
</protein>
<evidence type="ECO:0000313" key="3">
    <source>
        <dbReference type="Proteomes" id="UP000766336"/>
    </source>
</evidence>
<accession>A0ABS5Q8B2</accession>
<dbReference type="Proteomes" id="UP000766336">
    <property type="component" value="Unassembled WGS sequence"/>
</dbReference>
<gene>
    <name evidence="2" type="ORF">KHU32_01975</name>
</gene>
<sequence length="174" mass="18406">MQGEITMANAADLKKTMADAAQTGAAQAKQIAEAGVAQARVSVEKTLETAHKTAGDVMKASEEAVEFGRGNIEAFNKAAQVYVTGIQDLSRQTATMFQAYSEQAIEAAKTLSALKSLKEAADFQASFTRTAFERALADATKLQEASMKLAESAFEPISARVTLAVEKISKPLAA</sequence>
<keyword evidence="3" id="KW-1185">Reference proteome</keyword>
<dbReference type="EMBL" id="JAHCDA010000001">
    <property type="protein sequence ID" value="MBS7809687.1"/>
    <property type="molecule type" value="Genomic_DNA"/>
</dbReference>
<evidence type="ECO:0000259" key="1">
    <source>
        <dbReference type="Pfam" id="PF09361"/>
    </source>
</evidence>
<reference evidence="2 3" key="1">
    <citation type="submission" date="2021-05" db="EMBL/GenBank/DDBJ databases">
        <title>Roseococcus sp. XZZS9, whole genome shotgun sequencing project.</title>
        <authorList>
            <person name="Zhao G."/>
            <person name="Shen L."/>
        </authorList>
    </citation>
    <scope>NUCLEOTIDE SEQUENCE [LARGE SCALE GENOMIC DNA]</scope>
    <source>
        <strain evidence="2 3">XZZS9</strain>
    </source>
</reference>
<dbReference type="NCBIfam" id="TIGR01841">
    <property type="entry name" value="phasin"/>
    <property type="match status" value="1"/>
</dbReference>
<organism evidence="2 3">
    <name type="scientific">Roseococcus pinisoli</name>
    <dbReference type="NCBI Taxonomy" id="2835040"/>
    <lineage>
        <taxon>Bacteria</taxon>
        <taxon>Pseudomonadati</taxon>
        <taxon>Pseudomonadota</taxon>
        <taxon>Alphaproteobacteria</taxon>
        <taxon>Acetobacterales</taxon>
        <taxon>Roseomonadaceae</taxon>
        <taxon>Roseococcus</taxon>
    </lineage>
</organism>
<dbReference type="Pfam" id="PF09361">
    <property type="entry name" value="Phasin_2"/>
    <property type="match status" value="1"/>
</dbReference>
<evidence type="ECO:0000313" key="2">
    <source>
        <dbReference type="EMBL" id="MBS7809687.1"/>
    </source>
</evidence>
<proteinExistence type="predicted"/>
<name>A0ABS5Q8B2_9PROT</name>
<dbReference type="InterPro" id="IPR010127">
    <property type="entry name" value="Phasin_subfam-1"/>
</dbReference>
<feature type="domain" description="Phasin" evidence="1">
    <location>
        <begin position="63"/>
        <end position="161"/>
    </location>
</feature>
<dbReference type="InterPro" id="IPR018968">
    <property type="entry name" value="Phasin"/>
</dbReference>
<comment type="caution">
    <text evidence="2">The sequence shown here is derived from an EMBL/GenBank/DDBJ whole genome shotgun (WGS) entry which is preliminary data.</text>
</comment>